<evidence type="ECO:0000256" key="2">
    <source>
        <dbReference type="SAM" id="Phobius"/>
    </source>
</evidence>
<evidence type="ECO:0000313" key="4">
    <source>
        <dbReference type="Proteomes" id="UP000762676"/>
    </source>
</evidence>
<evidence type="ECO:0008006" key="5">
    <source>
        <dbReference type="Google" id="ProtNLM"/>
    </source>
</evidence>
<reference evidence="3 4" key="1">
    <citation type="journal article" date="2021" name="Elife">
        <title>Chloroplast acquisition without the gene transfer in kleptoplastic sea slugs, Plakobranchus ocellatus.</title>
        <authorList>
            <person name="Maeda T."/>
            <person name="Takahashi S."/>
            <person name="Yoshida T."/>
            <person name="Shimamura S."/>
            <person name="Takaki Y."/>
            <person name="Nagai Y."/>
            <person name="Toyoda A."/>
            <person name="Suzuki Y."/>
            <person name="Arimoto A."/>
            <person name="Ishii H."/>
            <person name="Satoh N."/>
            <person name="Nishiyama T."/>
            <person name="Hasebe M."/>
            <person name="Maruyama T."/>
            <person name="Minagawa J."/>
            <person name="Obokata J."/>
            <person name="Shigenobu S."/>
        </authorList>
    </citation>
    <scope>NUCLEOTIDE SEQUENCE [LARGE SCALE GENOMIC DNA]</scope>
</reference>
<dbReference type="InterPro" id="IPR027417">
    <property type="entry name" value="P-loop_NTPase"/>
</dbReference>
<comment type="caution">
    <text evidence="3">The sequence shown here is derived from an EMBL/GenBank/DDBJ whole genome shotgun (WGS) entry which is preliminary data.</text>
</comment>
<feature type="coiled-coil region" evidence="1">
    <location>
        <begin position="224"/>
        <end position="309"/>
    </location>
</feature>
<evidence type="ECO:0000256" key="1">
    <source>
        <dbReference type="SAM" id="Coils"/>
    </source>
</evidence>
<keyword evidence="1" id="KW-0175">Coiled coil</keyword>
<keyword evidence="2" id="KW-0472">Membrane</keyword>
<gene>
    <name evidence="3" type="ORF">ElyMa_001823300</name>
</gene>
<accession>A0AAV4EIJ5</accession>
<keyword evidence="2" id="KW-0812">Transmembrane</keyword>
<keyword evidence="4" id="KW-1185">Reference proteome</keyword>
<evidence type="ECO:0000313" key="3">
    <source>
        <dbReference type="EMBL" id="GFR60450.1"/>
    </source>
</evidence>
<dbReference type="AlphaFoldDB" id="A0AAV4EIJ5"/>
<dbReference type="Gene3D" id="3.40.50.300">
    <property type="entry name" value="P-loop containing nucleotide triphosphate hydrolases"/>
    <property type="match status" value="1"/>
</dbReference>
<feature type="coiled-coil region" evidence="1">
    <location>
        <begin position="404"/>
        <end position="442"/>
    </location>
</feature>
<proteinExistence type="predicted"/>
<dbReference type="Proteomes" id="UP000762676">
    <property type="component" value="Unassembled WGS sequence"/>
</dbReference>
<keyword evidence="2" id="KW-1133">Transmembrane helix</keyword>
<sequence>MSSELRILLIGYDDDMVAIGNCLLGRKAFNEKQKSNQCDSVMLADGRKLHITAPFGLRVTSVLNGVLPFSDELVADIKSTGYHAVIFVMEINSYFQLCYGIQAQCMLKEETWKHLIKKKGVIVVREAHTFTAKQKWNRIPVSFLVWMKGQTDVVRTLFQKVQERCLLFDTTGTQDVFNKQRSELVNMIDVRIIVGGYYTDVRFKECEQKSLEIFRACEQKSLEIQTQISDLKQKTLQLENSEEKNLGQAVKRFQKLEEQLLHLSELMKNKTSELEKTEKTNAGEAVKRSQQVETQLSDLKEELMRMQEKTVWKNIKSALLSYSHSLSSRSVTLLAVSMLILVFSLFALPYFSSVPANHRKEIIAVDKGQEFCRYLHVKFEQTTRKVHEIEKQLASIKFYEDVNIENLEKQKQNDSVNVAKVRQNVLELFAELKEELLKETDELGDNGERESVVWGLVSSLLVSLSLTLMLLLLVPYRVPRPWQRMVGTVLKELLFLQLILLLILSNVYAGWTMFGWI</sequence>
<protein>
    <recommendedName>
        <fullName evidence="5">AIG1-type G domain-containing protein</fullName>
    </recommendedName>
</protein>
<dbReference type="EMBL" id="BMAT01003673">
    <property type="protein sequence ID" value="GFR60450.1"/>
    <property type="molecule type" value="Genomic_DNA"/>
</dbReference>
<feature type="transmembrane region" description="Helical" evidence="2">
    <location>
        <begin position="494"/>
        <end position="514"/>
    </location>
</feature>
<name>A0AAV4EIJ5_9GAST</name>
<feature type="transmembrane region" description="Helical" evidence="2">
    <location>
        <begin position="331"/>
        <end position="351"/>
    </location>
</feature>
<organism evidence="3 4">
    <name type="scientific">Elysia marginata</name>
    <dbReference type="NCBI Taxonomy" id="1093978"/>
    <lineage>
        <taxon>Eukaryota</taxon>
        <taxon>Metazoa</taxon>
        <taxon>Spiralia</taxon>
        <taxon>Lophotrochozoa</taxon>
        <taxon>Mollusca</taxon>
        <taxon>Gastropoda</taxon>
        <taxon>Heterobranchia</taxon>
        <taxon>Euthyneura</taxon>
        <taxon>Panpulmonata</taxon>
        <taxon>Sacoglossa</taxon>
        <taxon>Placobranchoidea</taxon>
        <taxon>Plakobranchidae</taxon>
        <taxon>Elysia</taxon>
    </lineage>
</organism>
<feature type="transmembrane region" description="Helical" evidence="2">
    <location>
        <begin position="452"/>
        <end position="474"/>
    </location>
</feature>